<accession>A0A7G9GLW6</accession>
<organism evidence="6 7">
    <name type="scientific">[Eubacterium] hominis</name>
    <dbReference type="NCBI Taxonomy" id="2764325"/>
    <lineage>
        <taxon>Bacteria</taxon>
        <taxon>Bacillati</taxon>
        <taxon>Bacillota</taxon>
        <taxon>Erysipelotrichia</taxon>
        <taxon>Erysipelotrichales</taxon>
        <taxon>Erysipelotrichaceae</taxon>
        <taxon>Amedibacillus</taxon>
    </lineage>
</organism>
<dbReference type="AlphaFoldDB" id="A0A7G9GLW6"/>
<dbReference type="Pfam" id="PF05105">
    <property type="entry name" value="Phage_holin_4_1"/>
    <property type="match status" value="1"/>
</dbReference>
<dbReference type="Proteomes" id="UP000515856">
    <property type="component" value="Chromosome"/>
</dbReference>
<gene>
    <name evidence="6" type="ORF">H9Q80_16360</name>
</gene>
<evidence type="ECO:0000256" key="1">
    <source>
        <dbReference type="ARBA" id="ARBA00004141"/>
    </source>
</evidence>
<comment type="subcellular location">
    <subcellularLocation>
        <location evidence="1">Membrane</location>
        <topology evidence="1">Multi-pass membrane protein</topology>
    </subcellularLocation>
</comment>
<proteinExistence type="predicted"/>
<protein>
    <submittedName>
        <fullName evidence="6">Phage holin family protein</fullName>
    </submittedName>
</protein>
<evidence type="ECO:0000256" key="2">
    <source>
        <dbReference type="ARBA" id="ARBA00022692"/>
    </source>
</evidence>
<dbReference type="GO" id="GO:0016020">
    <property type="term" value="C:membrane"/>
    <property type="evidence" value="ECO:0007669"/>
    <property type="project" value="UniProtKB-SubCell"/>
</dbReference>
<dbReference type="InterPro" id="IPR006480">
    <property type="entry name" value="Phage_holin_4_1"/>
</dbReference>
<keyword evidence="4 5" id="KW-0472">Membrane</keyword>
<keyword evidence="7" id="KW-1185">Reference proteome</keyword>
<evidence type="ECO:0000313" key="6">
    <source>
        <dbReference type="EMBL" id="QNM11798.1"/>
    </source>
</evidence>
<sequence length="139" mass="15418">MKRMDKFFNSSVAVIATGLTYLFGGWDTAIIVLIAFMALDYITGVVYAFNTKTLSSEIGLKGLSKKFLIILILIGAVLLDRLMNTGTWVFRTLVCYFYIANEGISLLENAGNLGLPIPKKLKAALEQLKNEDENESEEN</sequence>
<dbReference type="EMBL" id="CP060636">
    <property type="protein sequence ID" value="QNM11798.1"/>
    <property type="molecule type" value="Genomic_DNA"/>
</dbReference>
<evidence type="ECO:0000313" key="7">
    <source>
        <dbReference type="Proteomes" id="UP000515856"/>
    </source>
</evidence>
<feature type="transmembrane region" description="Helical" evidence="5">
    <location>
        <begin position="7"/>
        <end position="24"/>
    </location>
</feature>
<keyword evidence="2 5" id="KW-0812">Transmembrane</keyword>
<evidence type="ECO:0000256" key="4">
    <source>
        <dbReference type="ARBA" id="ARBA00023136"/>
    </source>
</evidence>
<feature type="transmembrane region" description="Helical" evidence="5">
    <location>
        <begin position="62"/>
        <end position="79"/>
    </location>
</feature>
<evidence type="ECO:0000256" key="3">
    <source>
        <dbReference type="ARBA" id="ARBA00022989"/>
    </source>
</evidence>
<dbReference type="KEGG" id="ehn:H9Q80_16360"/>
<name>A0A7G9GLW6_9FIRM</name>
<keyword evidence="3 5" id="KW-1133">Transmembrane helix</keyword>
<reference evidence="6 7" key="1">
    <citation type="submission" date="2020-08" db="EMBL/GenBank/DDBJ databases">
        <authorList>
            <person name="Liu C."/>
            <person name="Sun Q."/>
        </authorList>
    </citation>
    <scope>NUCLEOTIDE SEQUENCE [LARGE SCALE GENOMIC DNA]</scope>
    <source>
        <strain evidence="6 7">NSJ-61</strain>
    </source>
</reference>
<dbReference type="RefSeq" id="WP_117456244.1">
    <property type="nucleotide sequence ID" value="NZ_CP060636.1"/>
</dbReference>
<feature type="transmembrane region" description="Helical" evidence="5">
    <location>
        <begin position="30"/>
        <end position="50"/>
    </location>
</feature>
<evidence type="ECO:0000256" key="5">
    <source>
        <dbReference type="SAM" id="Phobius"/>
    </source>
</evidence>
<dbReference type="NCBIfam" id="TIGR01593">
    <property type="entry name" value="holin_tox_secr"/>
    <property type="match status" value="1"/>
</dbReference>